<evidence type="ECO:0000313" key="5">
    <source>
        <dbReference type="EMBL" id="OTO07996.1"/>
    </source>
</evidence>
<evidence type="ECO:0000313" key="4">
    <source>
        <dbReference type="EMBL" id="MEI5993623.1"/>
    </source>
</evidence>
<protein>
    <recommendedName>
        <fullName evidence="3">DUF4767 domain-containing protein</fullName>
    </recommendedName>
</protein>
<evidence type="ECO:0000313" key="6">
    <source>
        <dbReference type="Proteomes" id="UP000195139"/>
    </source>
</evidence>
<dbReference type="PROSITE" id="PS51257">
    <property type="entry name" value="PROKAR_LIPOPROTEIN"/>
    <property type="match status" value="1"/>
</dbReference>
<organism evidence="5">
    <name type="scientific">Candidatus Enterococcus mansonii</name>
    <dbReference type="NCBI Taxonomy" id="1834181"/>
    <lineage>
        <taxon>Bacteria</taxon>
        <taxon>Bacillati</taxon>
        <taxon>Bacillota</taxon>
        <taxon>Bacilli</taxon>
        <taxon>Lactobacillales</taxon>
        <taxon>Enterococcaceae</taxon>
        <taxon>Enterococcus</taxon>
    </lineage>
</organism>
<reference evidence="4 6" key="2">
    <citation type="submission" date="2018-07" db="EMBL/GenBank/DDBJ databases">
        <title>The Genome Sequence of Enterococcus sp. DIV0659b.</title>
        <authorList>
            <consortium name="The Broad Institute Genomics Platform"/>
            <consortium name="The Broad Institute Genomic Center for Infectious Diseases"/>
            <person name="Earl A."/>
            <person name="Manson A."/>
            <person name="Schwartman J."/>
            <person name="Gilmore M."/>
            <person name="Abouelleil A."/>
            <person name="Cao P."/>
            <person name="Chapman S."/>
            <person name="Cusick C."/>
            <person name="Shea T."/>
            <person name="Young S."/>
            <person name="Neafsey D."/>
            <person name="Nusbaum C."/>
            <person name="Birren B."/>
        </authorList>
    </citation>
    <scope>NUCLEOTIDE SEQUENCE [LARGE SCALE GENOMIC DNA]</scope>
    <source>
        <strain evidence="4 6">4G2_DIV0659</strain>
    </source>
</reference>
<reference evidence="5" key="1">
    <citation type="submission" date="2017-05" db="EMBL/GenBank/DDBJ databases">
        <title>The Genome Sequence of Enterococcus sp. 4G2_DIV0659.</title>
        <authorList>
            <consortium name="The Broad Institute Genomics Platform"/>
            <consortium name="The Broad Institute Genomic Center for Infectious Diseases"/>
            <person name="Earl A."/>
            <person name="Manson A."/>
            <person name="Schwartman J."/>
            <person name="Gilmore M."/>
            <person name="Abouelleil A."/>
            <person name="Cao P."/>
            <person name="Chapman S."/>
            <person name="Cusick C."/>
            <person name="Shea T."/>
            <person name="Young S."/>
            <person name="Neafsey D."/>
            <person name="Nusbaum C."/>
            <person name="Birren B."/>
        </authorList>
    </citation>
    <scope>NUCLEOTIDE SEQUENCE [LARGE SCALE GENOMIC DNA]</scope>
    <source>
        <strain evidence="5">4G2_DIV0659</strain>
    </source>
</reference>
<accession>A0A242CCS6</accession>
<name>A0A242CCS6_9ENTE</name>
<sequence length="312" mass="34614">MKKGLIGLVSCLMIGLVTGCSSNKTTTSATSETTTATTNEEKQTDYKYKSAIDNGKKAIVDKDMSKAIAAFQLALEYKKDSAEAQQMVEQVKLYQTIVSLKEKKEHAKALKELSELVSSKDGAAGLKQYGKELMDEITQEVMKENEENKKALEKKEEQTPPKKETTAPPTETTTNTLWNAQKKSELRSFMQSWGNIMGQSYIEYYPGFEANWYGYSFPSELANNNIAVGGNRATVQWSDTGESSSGYNVVAVYSDITTTQKLERHLYLFTILNGQPVVLVTMQNQGNNENLIYFKQTQNADLSNGFSAIVGS</sequence>
<dbReference type="InterPro" id="IPR031927">
    <property type="entry name" value="DUF4767"/>
</dbReference>
<gene>
    <name evidence="4" type="ORF">A5880_001170</name>
    <name evidence="5" type="ORF">A5880_002266</name>
</gene>
<evidence type="ECO:0000259" key="3">
    <source>
        <dbReference type="Pfam" id="PF15983"/>
    </source>
</evidence>
<evidence type="ECO:0000256" key="2">
    <source>
        <dbReference type="SAM" id="SignalP"/>
    </source>
</evidence>
<dbReference type="OrthoDB" id="2149782at2"/>
<dbReference type="Pfam" id="PF15983">
    <property type="entry name" value="DUF4767"/>
    <property type="match status" value="1"/>
</dbReference>
<dbReference type="Proteomes" id="UP000195139">
    <property type="component" value="Unassembled WGS sequence"/>
</dbReference>
<comment type="caution">
    <text evidence="5">The sequence shown here is derived from an EMBL/GenBank/DDBJ whole genome shotgun (WGS) entry which is preliminary data.</text>
</comment>
<dbReference type="AlphaFoldDB" id="A0A242CCS6"/>
<feature type="region of interest" description="Disordered" evidence="1">
    <location>
        <begin position="145"/>
        <end position="173"/>
    </location>
</feature>
<keyword evidence="2" id="KW-0732">Signal</keyword>
<dbReference type="STRING" id="1834181.A5880_002266"/>
<keyword evidence="6" id="KW-1185">Reference proteome</keyword>
<dbReference type="RefSeq" id="WP_086331138.1">
    <property type="nucleotide sequence ID" value="NZ_NGLE02000001.1"/>
</dbReference>
<proteinExistence type="predicted"/>
<dbReference type="EMBL" id="NGLE02000001">
    <property type="protein sequence ID" value="MEI5993623.1"/>
    <property type="molecule type" value="Genomic_DNA"/>
</dbReference>
<feature type="domain" description="DUF4767" evidence="3">
    <location>
        <begin position="176"/>
        <end position="310"/>
    </location>
</feature>
<evidence type="ECO:0000256" key="1">
    <source>
        <dbReference type="SAM" id="MobiDB-lite"/>
    </source>
</evidence>
<feature type="compositionally biased region" description="Basic and acidic residues" evidence="1">
    <location>
        <begin position="145"/>
        <end position="165"/>
    </location>
</feature>
<feature type="signal peptide" evidence="2">
    <location>
        <begin position="1"/>
        <end position="19"/>
    </location>
</feature>
<feature type="chain" id="PRO_5039099946" description="DUF4767 domain-containing protein" evidence="2">
    <location>
        <begin position="20"/>
        <end position="312"/>
    </location>
</feature>
<dbReference type="EMBL" id="NGLE01000003">
    <property type="protein sequence ID" value="OTO07996.1"/>
    <property type="molecule type" value="Genomic_DNA"/>
</dbReference>